<dbReference type="Proteomes" id="UP001596472">
    <property type="component" value="Unassembled WGS sequence"/>
</dbReference>
<reference evidence="3" key="1">
    <citation type="journal article" date="2019" name="Int. J. Syst. Evol. Microbiol.">
        <title>The Global Catalogue of Microorganisms (GCM) 10K type strain sequencing project: providing services to taxonomists for standard genome sequencing and annotation.</title>
        <authorList>
            <consortium name="The Broad Institute Genomics Platform"/>
            <consortium name="The Broad Institute Genome Sequencing Center for Infectious Disease"/>
            <person name="Wu L."/>
            <person name="Ma J."/>
        </authorList>
    </citation>
    <scope>NUCLEOTIDE SEQUENCE [LARGE SCALE GENOMIC DNA]</scope>
    <source>
        <strain evidence="3">CGMCC 4.1467</strain>
    </source>
</reference>
<keyword evidence="3" id="KW-1185">Reference proteome</keyword>
<accession>A0ABW2L1K0</accession>
<dbReference type="EMBL" id="JBHTBS010000001">
    <property type="protein sequence ID" value="MFC7336183.1"/>
    <property type="molecule type" value="Genomic_DNA"/>
</dbReference>
<gene>
    <name evidence="2" type="ORF">ACFQY0_03265</name>
</gene>
<evidence type="ECO:0000256" key="1">
    <source>
        <dbReference type="SAM" id="SignalP"/>
    </source>
</evidence>
<name>A0ABW2L1K0_9BACT</name>
<evidence type="ECO:0000313" key="3">
    <source>
        <dbReference type="Proteomes" id="UP001596472"/>
    </source>
</evidence>
<dbReference type="RefSeq" id="WP_379709042.1">
    <property type="nucleotide sequence ID" value="NZ_JBHTBS010000001.1"/>
</dbReference>
<organism evidence="2 3">
    <name type="scientific">Haloferula chungangensis</name>
    <dbReference type="NCBI Taxonomy" id="1048331"/>
    <lineage>
        <taxon>Bacteria</taxon>
        <taxon>Pseudomonadati</taxon>
        <taxon>Verrucomicrobiota</taxon>
        <taxon>Verrucomicrobiia</taxon>
        <taxon>Verrucomicrobiales</taxon>
        <taxon>Verrucomicrobiaceae</taxon>
        <taxon>Haloferula</taxon>
    </lineage>
</organism>
<feature type="signal peptide" evidence="1">
    <location>
        <begin position="1"/>
        <end position="19"/>
    </location>
</feature>
<comment type="caution">
    <text evidence="2">The sequence shown here is derived from an EMBL/GenBank/DDBJ whole genome shotgun (WGS) entry which is preliminary data.</text>
</comment>
<sequence length="294" mass="32132">MTARILTLCLLLTAGFASAQDTKALATNLISTYQAWQQAMVKSDARMWQSLTSSHRQMEVRNRILSEKRAFPASVFQTPTPPPTLNGLKTIHVSQRGSTAKIAFYGKIDFGVGGEPTENIMVVSFINESGRWKYDKADFVNLTALPDVRKELAAGNLSYVKETPEFQATGMVPQTPIAVNAAKYIAKVYVYCPNREVEVQVNRVSRHSFKNAKEAEIVAGGAKDGPNDIVFSVKPLKGSTGKEALAVRVYLMSEIPGTKPIIAYEYKVEEGGTAKGFEKGTFTIDAATAAKLTR</sequence>
<proteinExistence type="predicted"/>
<protein>
    <submittedName>
        <fullName evidence="2">Uncharacterized protein</fullName>
    </submittedName>
</protein>
<feature type="chain" id="PRO_5047501474" evidence="1">
    <location>
        <begin position="20"/>
        <end position="294"/>
    </location>
</feature>
<keyword evidence="1" id="KW-0732">Signal</keyword>
<evidence type="ECO:0000313" key="2">
    <source>
        <dbReference type="EMBL" id="MFC7336183.1"/>
    </source>
</evidence>